<accession>A0AAD5M1J3</accession>
<name>A0AAD5M1J3_PARTN</name>
<evidence type="ECO:0000256" key="2">
    <source>
        <dbReference type="SAM" id="SignalP"/>
    </source>
</evidence>
<keyword evidence="2" id="KW-0732">Signal</keyword>
<keyword evidence="4" id="KW-1185">Reference proteome</keyword>
<evidence type="ECO:0000313" key="4">
    <source>
        <dbReference type="Proteomes" id="UP001196413"/>
    </source>
</evidence>
<dbReference type="AlphaFoldDB" id="A0AAD5M1J3"/>
<organism evidence="3 4">
    <name type="scientific">Parelaphostrongylus tenuis</name>
    <name type="common">Meningeal worm</name>
    <dbReference type="NCBI Taxonomy" id="148309"/>
    <lineage>
        <taxon>Eukaryota</taxon>
        <taxon>Metazoa</taxon>
        <taxon>Ecdysozoa</taxon>
        <taxon>Nematoda</taxon>
        <taxon>Chromadorea</taxon>
        <taxon>Rhabditida</taxon>
        <taxon>Rhabditina</taxon>
        <taxon>Rhabditomorpha</taxon>
        <taxon>Strongyloidea</taxon>
        <taxon>Metastrongylidae</taxon>
        <taxon>Parelaphostrongylus</taxon>
    </lineage>
</organism>
<dbReference type="EMBL" id="JAHQIW010000581">
    <property type="protein sequence ID" value="KAJ1348923.1"/>
    <property type="molecule type" value="Genomic_DNA"/>
</dbReference>
<feature type="non-terminal residue" evidence="3">
    <location>
        <position position="82"/>
    </location>
</feature>
<sequence length="82" mass="8849">MSGKLTAAPFMILVLVIATVLGCGVMSRGQGNGDFDVLEQQGSTAFLPDAIISAVLVSLGFRLIIIRWNVKELMLAKISVWR</sequence>
<comment type="caution">
    <text evidence="3">The sequence shown here is derived from an EMBL/GenBank/DDBJ whole genome shotgun (WGS) entry which is preliminary data.</text>
</comment>
<feature type="chain" id="PRO_5041929365" evidence="2">
    <location>
        <begin position="23"/>
        <end position="82"/>
    </location>
</feature>
<protein>
    <submittedName>
        <fullName evidence="3">Uncharacterized protein</fullName>
    </submittedName>
</protein>
<keyword evidence="1" id="KW-0812">Transmembrane</keyword>
<dbReference type="Proteomes" id="UP001196413">
    <property type="component" value="Unassembled WGS sequence"/>
</dbReference>
<dbReference type="PROSITE" id="PS51257">
    <property type="entry name" value="PROKAR_LIPOPROTEIN"/>
    <property type="match status" value="1"/>
</dbReference>
<gene>
    <name evidence="3" type="ORF">KIN20_004332</name>
</gene>
<keyword evidence="1" id="KW-0472">Membrane</keyword>
<feature type="transmembrane region" description="Helical" evidence="1">
    <location>
        <begin position="46"/>
        <end position="65"/>
    </location>
</feature>
<proteinExistence type="predicted"/>
<evidence type="ECO:0000256" key="1">
    <source>
        <dbReference type="SAM" id="Phobius"/>
    </source>
</evidence>
<feature type="signal peptide" evidence="2">
    <location>
        <begin position="1"/>
        <end position="22"/>
    </location>
</feature>
<keyword evidence="1" id="KW-1133">Transmembrane helix</keyword>
<reference evidence="3" key="1">
    <citation type="submission" date="2021-06" db="EMBL/GenBank/DDBJ databases">
        <title>Parelaphostrongylus tenuis whole genome reference sequence.</title>
        <authorList>
            <person name="Garwood T.J."/>
            <person name="Larsen P.A."/>
            <person name="Fountain-Jones N.M."/>
            <person name="Garbe J.R."/>
            <person name="Macchietto M.G."/>
            <person name="Kania S.A."/>
            <person name="Gerhold R.W."/>
            <person name="Richards J.E."/>
            <person name="Wolf T.M."/>
        </authorList>
    </citation>
    <scope>NUCLEOTIDE SEQUENCE</scope>
    <source>
        <strain evidence="3">MNPRO001-30</strain>
        <tissue evidence="3">Meninges</tissue>
    </source>
</reference>
<evidence type="ECO:0000313" key="3">
    <source>
        <dbReference type="EMBL" id="KAJ1348923.1"/>
    </source>
</evidence>